<evidence type="ECO:0000256" key="1">
    <source>
        <dbReference type="SAM" id="MobiDB-lite"/>
    </source>
</evidence>
<name>A0A5C6GJE3_METRR</name>
<evidence type="ECO:0000313" key="3">
    <source>
        <dbReference type="Proteomes" id="UP000317257"/>
    </source>
</evidence>
<sequence length="134" mass="14860">MANVLSMASFKGPAVLTPAGKCLPSKDARWDHYTVRDRLKIGLIDEASLVTISRTDPQTKGPWLQPSQRGQSKQVKTACPFSSAKMATWPKTQTAKGHYDNQDESDYQNRRRLLPGRPGVMISKTSNINSAPFQ</sequence>
<dbReference type="AlphaFoldDB" id="A0A5C6GJE3"/>
<proteinExistence type="predicted"/>
<dbReference type="EMBL" id="SBHS01000006">
    <property type="protein sequence ID" value="TWU76113.1"/>
    <property type="molecule type" value="Genomic_DNA"/>
</dbReference>
<feature type="region of interest" description="Disordered" evidence="1">
    <location>
        <begin position="56"/>
        <end position="134"/>
    </location>
</feature>
<gene>
    <name evidence="2" type="ORF">ED733_007837</name>
</gene>
<feature type="compositionally biased region" description="Polar residues" evidence="1">
    <location>
        <begin position="123"/>
        <end position="134"/>
    </location>
</feature>
<organism evidence="2 3">
    <name type="scientific">Metarhizium rileyi (strain RCEF 4871)</name>
    <name type="common">Nomuraea rileyi</name>
    <dbReference type="NCBI Taxonomy" id="1649241"/>
    <lineage>
        <taxon>Eukaryota</taxon>
        <taxon>Fungi</taxon>
        <taxon>Dikarya</taxon>
        <taxon>Ascomycota</taxon>
        <taxon>Pezizomycotina</taxon>
        <taxon>Sordariomycetes</taxon>
        <taxon>Hypocreomycetidae</taxon>
        <taxon>Hypocreales</taxon>
        <taxon>Clavicipitaceae</taxon>
        <taxon>Metarhizium</taxon>
    </lineage>
</organism>
<dbReference type="Proteomes" id="UP000317257">
    <property type="component" value="Unassembled WGS sequence"/>
</dbReference>
<accession>A0A5C6GJE3</accession>
<evidence type="ECO:0000313" key="2">
    <source>
        <dbReference type="EMBL" id="TWU76113.1"/>
    </source>
</evidence>
<reference evidence="3" key="1">
    <citation type="submission" date="2018-12" db="EMBL/GenBank/DDBJ databases">
        <title>The complete genome of Metarhizium rileyi, a key fungal pathogen of Lepidoptera.</title>
        <authorList>
            <person name="Binneck E."/>
            <person name="Lastra C.C.L."/>
            <person name="Sosa-Gomez D.R."/>
        </authorList>
    </citation>
    <scope>NUCLEOTIDE SEQUENCE [LARGE SCALE GENOMIC DNA]</scope>
    <source>
        <strain evidence="3">Cep018-CH2</strain>
    </source>
</reference>
<protein>
    <submittedName>
        <fullName evidence="2">Uncharacterized protein</fullName>
    </submittedName>
</protein>
<feature type="compositionally biased region" description="Polar residues" evidence="1">
    <location>
        <begin position="65"/>
        <end position="75"/>
    </location>
</feature>
<comment type="caution">
    <text evidence="2">The sequence shown here is derived from an EMBL/GenBank/DDBJ whole genome shotgun (WGS) entry which is preliminary data.</text>
</comment>